<proteinExistence type="predicted"/>
<feature type="domain" description="Methyltransferase type 11" evidence="1">
    <location>
        <begin position="188"/>
        <end position="236"/>
    </location>
</feature>
<organism evidence="2 3">
    <name type="scientific">Thiocapsa imhoffii</name>
    <dbReference type="NCBI Taxonomy" id="382777"/>
    <lineage>
        <taxon>Bacteria</taxon>
        <taxon>Pseudomonadati</taxon>
        <taxon>Pseudomonadota</taxon>
        <taxon>Gammaproteobacteria</taxon>
        <taxon>Chromatiales</taxon>
        <taxon>Chromatiaceae</taxon>
        <taxon>Thiocapsa</taxon>
    </lineage>
</organism>
<reference evidence="2 3" key="1">
    <citation type="journal article" date="2020" name="Microorganisms">
        <title>Osmotic Adaptation and Compatible Solute Biosynthesis of Phototrophic Bacteria as Revealed from Genome Analyses.</title>
        <authorList>
            <person name="Imhoff J.F."/>
            <person name="Rahn T."/>
            <person name="Kunzel S."/>
            <person name="Keller A."/>
            <person name="Neulinger S.C."/>
        </authorList>
    </citation>
    <scope>NUCLEOTIDE SEQUENCE [LARGE SCALE GENOMIC DNA]</scope>
    <source>
        <strain evidence="2 3">DSM 21303</strain>
    </source>
</reference>
<evidence type="ECO:0000313" key="3">
    <source>
        <dbReference type="Proteomes" id="UP001138802"/>
    </source>
</evidence>
<keyword evidence="3" id="KW-1185">Reference proteome</keyword>
<dbReference type="Proteomes" id="UP001138802">
    <property type="component" value="Unassembled WGS sequence"/>
</dbReference>
<sequence>MSASQQGNETMQSTDERRIETDEFILALDYSWSNDYALGLSGWVVGKSEPVDALHIEVDGVRVAVDRWQPRPDLLAAHAQHAPREHCGFVVELPRRARHELCVTATLGARTASAVLSSAGFPPPAPSPYAHGGGLYSRFVNLVNARELHVMEIGSRVVSPDSISKRDLFAKAASYTGFDYYPDRNTDVVGDAHRLASYFPDRRFEAIFSVSVMEHLAMPWVVALEINKCLEIGGLTFHATHFSWPLHEQPWDFWRFTDQGLKVLFGPQLGFEILASGLYAPLRMHLDEPAPSQELFPANTGFGGVAILAKKVADYDPERFRWDATLPEVVGTDSVYPEPQPSGSDGSSA</sequence>
<dbReference type="Pfam" id="PF08241">
    <property type="entry name" value="Methyltransf_11"/>
    <property type="match status" value="1"/>
</dbReference>
<dbReference type="InterPro" id="IPR013216">
    <property type="entry name" value="Methyltransf_11"/>
</dbReference>
<evidence type="ECO:0000259" key="1">
    <source>
        <dbReference type="Pfam" id="PF08241"/>
    </source>
</evidence>
<dbReference type="RefSeq" id="WP_200387705.1">
    <property type="nucleotide sequence ID" value="NZ_NRSD01000008.1"/>
</dbReference>
<gene>
    <name evidence="2" type="ORF">CKO25_09595</name>
</gene>
<dbReference type="GO" id="GO:0008757">
    <property type="term" value="F:S-adenosylmethionine-dependent methyltransferase activity"/>
    <property type="evidence" value="ECO:0007669"/>
    <property type="project" value="InterPro"/>
</dbReference>
<dbReference type="Gene3D" id="3.40.50.150">
    <property type="entry name" value="Vaccinia Virus protein VP39"/>
    <property type="match status" value="1"/>
</dbReference>
<dbReference type="EMBL" id="NRSD01000008">
    <property type="protein sequence ID" value="MBK1644898.1"/>
    <property type="molecule type" value="Genomic_DNA"/>
</dbReference>
<dbReference type="AlphaFoldDB" id="A0A9X1B942"/>
<protein>
    <recommendedName>
        <fullName evidence="1">Methyltransferase type 11 domain-containing protein</fullName>
    </recommendedName>
</protein>
<dbReference type="SUPFAM" id="SSF53335">
    <property type="entry name" value="S-adenosyl-L-methionine-dependent methyltransferases"/>
    <property type="match status" value="1"/>
</dbReference>
<comment type="caution">
    <text evidence="2">The sequence shown here is derived from an EMBL/GenBank/DDBJ whole genome shotgun (WGS) entry which is preliminary data.</text>
</comment>
<name>A0A9X1B942_9GAMM</name>
<evidence type="ECO:0000313" key="2">
    <source>
        <dbReference type="EMBL" id="MBK1644898.1"/>
    </source>
</evidence>
<dbReference type="InterPro" id="IPR029063">
    <property type="entry name" value="SAM-dependent_MTases_sf"/>
</dbReference>
<accession>A0A9X1B942</accession>